<evidence type="ECO:0000256" key="1">
    <source>
        <dbReference type="SAM" id="SignalP"/>
    </source>
</evidence>
<dbReference type="InterPro" id="IPR011048">
    <property type="entry name" value="Haem_d1_sf"/>
</dbReference>
<evidence type="ECO:0008006" key="4">
    <source>
        <dbReference type="Google" id="ProtNLM"/>
    </source>
</evidence>
<dbReference type="EMBL" id="FOVE01000004">
    <property type="protein sequence ID" value="SFN17932.1"/>
    <property type="molecule type" value="Genomic_DNA"/>
</dbReference>
<dbReference type="Proteomes" id="UP000242869">
    <property type="component" value="Unassembled WGS sequence"/>
</dbReference>
<dbReference type="STRING" id="83765.SAMN05660284_00768"/>
<keyword evidence="3" id="KW-1185">Reference proteome</keyword>
<evidence type="ECO:0000313" key="3">
    <source>
        <dbReference type="Proteomes" id="UP000242869"/>
    </source>
</evidence>
<evidence type="ECO:0000313" key="2">
    <source>
        <dbReference type="EMBL" id="SFN17932.1"/>
    </source>
</evidence>
<reference evidence="3" key="1">
    <citation type="submission" date="2016-10" db="EMBL/GenBank/DDBJ databases">
        <authorList>
            <person name="Varghese N."/>
            <person name="Submissions S."/>
        </authorList>
    </citation>
    <scope>NUCLEOTIDE SEQUENCE [LARGE SCALE GENOMIC DNA]</scope>
    <source>
        <strain evidence="3">DSM 6150</strain>
    </source>
</reference>
<name>A0A1I4WX20_9NEIS</name>
<dbReference type="InterPro" id="IPR051200">
    <property type="entry name" value="Host-pathogen_enzymatic-act"/>
</dbReference>
<accession>A0A1I4WX20</accession>
<dbReference type="InterPro" id="IPR015943">
    <property type="entry name" value="WD40/YVTN_repeat-like_dom_sf"/>
</dbReference>
<organism evidence="2 3">
    <name type="scientific">Formivibrio citricus</name>
    <dbReference type="NCBI Taxonomy" id="83765"/>
    <lineage>
        <taxon>Bacteria</taxon>
        <taxon>Pseudomonadati</taxon>
        <taxon>Pseudomonadota</taxon>
        <taxon>Betaproteobacteria</taxon>
        <taxon>Neisseriales</taxon>
        <taxon>Chitinibacteraceae</taxon>
        <taxon>Formivibrio</taxon>
    </lineage>
</organism>
<dbReference type="SUPFAM" id="SSF51004">
    <property type="entry name" value="C-terminal (heme d1) domain of cytochrome cd1-nitrite reductase"/>
    <property type="match status" value="1"/>
</dbReference>
<keyword evidence="1" id="KW-0732">Signal</keyword>
<proteinExistence type="predicted"/>
<gene>
    <name evidence="2" type="ORF">SAMN05660284_00768</name>
</gene>
<feature type="chain" id="PRO_5017421551" description="DNA-binding beta-propeller fold protein YncE" evidence="1">
    <location>
        <begin position="23"/>
        <end position="358"/>
    </location>
</feature>
<feature type="signal peptide" evidence="1">
    <location>
        <begin position="1"/>
        <end position="22"/>
    </location>
</feature>
<sequence>MKSCKIVGLFCASVLVASPAFAFDGWHLDSATAIPGKTGSWDGLTVDADGNRLFIGHRKQGLQVFDLASNKVVKLIDKTASGSSNGALLIPEFDLGISTNENGTITPFKLSTLNTIGEPIKLGNEADSSVYDPATKRIFVVLDGDKTGADLAVVDAATLKMVGKVKLPSRKPQSLDVDEKGNLFVASRDMEAVHRVDTKTMKVTATWPAPGCGQTNGLAMDNGNKRIFLGCRGNAKVKPSFAVMNAETGKVVYTSEIGGGNDSVIYDADLKRVFLGNGVGAVLNVFEQVNADTYKPVETLGTRQGMRSFAMHPKTKKIYAISAEGSADASRKITTSVSPFYANTFFDNTFTVFTFTKK</sequence>
<dbReference type="PANTHER" id="PTHR47197:SF3">
    <property type="entry name" value="DIHYDRO-HEME D1 DEHYDROGENASE"/>
    <property type="match status" value="1"/>
</dbReference>
<dbReference type="AlphaFoldDB" id="A0A1I4WX20"/>
<protein>
    <recommendedName>
        <fullName evidence="4">DNA-binding beta-propeller fold protein YncE</fullName>
    </recommendedName>
</protein>
<dbReference type="Gene3D" id="2.130.10.10">
    <property type="entry name" value="YVTN repeat-like/Quinoprotein amine dehydrogenase"/>
    <property type="match status" value="2"/>
</dbReference>
<dbReference type="PANTHER" id="PTHR47197">
    <property type="entry name" value="PROTEIN NIRF"/>
    <property type="match status" value="1"/>
</dbReference>